<keyword evidence="6 7" id="KW-0472">Membrane</keyword>
<comment type="subcellular location">
    <subcellularLocation>
        <location evidence="1">Membrane</location>
        <topology evidence="1">Multi-pass membrane protein</topology>
    </subcellularLocation>
</comment>
<dbReference type="Gene3D" id="3.90.550.10">
    <property type="entry name" value="Spore Coat Polysaccharide Biosynthesis Protein SpsA, Chain A"/>
    <property type="match status" value="1"/>
</dbReference>
<feature type="domain" description="Glycosyltransferase 2-like" evidence="8">
    <location>
        <begin position="9"/>
        <end position="142"/>
    </location>
</feature>
<dbReference type="EMBL" id="BAABHA010000001">
    <property type="protein sequence ID" value="GAA4373038.1"/>
    <property type="molecule type" value="Genomic_DNA"/>
</dbReference>
<accession>A0ABP8ITY5</accession>
<evidence type="ECO:0000256" key="4">
    <source>
        <dbReference type="ARBA" id="ARBA00022692"/>
    </source>
</evidence>
<reference evidence="10" key="1">
    <citation type="journal article" date="2019" name="Int. J. Syst. Evol. Microbiol.">
        <title>The Global Catalogue of Microorganisms (GCM) 10K type strain sequencing project: providing services to taxonomists for standard genome sequencing and annotation.</title>
        <authorList>
            <consortium name="The Broad Institute Genomics Platform"/>
            <consortium name="The Broad Institute Genome Sequencing Center for Infectious Disease"/>
            <person name="Wu L."/>
            <person name="Ma J."/>
        </authorList>
    </citation>
    <scope>NUCLEOTIDE SEQUENCE [LARGE SCALE GENOMIC DNA]</scope>
    <source>
        <strain evidence="10">JCM 17924</strain>
    </source>
</reference>
<keyword evidence="2" id="KW-0328">Glycosyltransferase</keyword>
<evidence type="ECO:0000256" key="7">
    <source>
        <dbReference type="SAM" id="Phobius"/>
    </source>
</evidence>
<keyword evidence="3" id="KW-0808">Transferase</keyword>
<evidence type="ECO:0000256" key="5">
    <source>
        <dbReference type="ARBA" id="ARBA00022989"/>
    </source>
</evidence>
<protein>
    <submittedName>
        <fullName evidence="9">Glycosyltransferase family 2 protein</fullName>
    </submittedName>
</protein>
<proteinExistence type="predicted"/>
<feature type="transmembrane region" description="Helical" evidence="7">
    <location>
        <begin position="235"/>
        <end position="258"/>
    </location>
</feature>
<feature type="transmembrane region" description="Helical" evidence="7">
    <location>
        <begin position="270"/>
        <end position="291"/>
    </location>
</feature>
<dbReference type="InterPro" id="IPR029044">
    <property type="entry name" value="Nucleotide-diphossugar_trans"/>
</dbReference>
<dbReference type="Pfam" id="PF00535">
    <property type="entry name" value="Glycos_transf_2"/>
    <property type="match status" value="1"/>
</dbReference>
<keyword evidence="4 7" id="KW-0812">Transmembrane</keyword>
<keyword evidence="10" id="KW-1185">Reference proteome</keyword>
<name>A0ABP8ITY5_9BACT</name>
<organism evidence="9 10">
    <name type="scientific">Hymenobacter koreensis</name>
    <dbReference type="NCBI Taxonomy" id="1084523"/>
    <lineage>
        <taxon>Bacteria</taxon>
        <taxon>Pseudomonadati</taxon>
        <taxon>Bacteroidota</taxon>
        <taxon>Cytophagia</taxon>
        <taxon>Cytophagales</taxon>
        <taxon>Hymenobacteraceae</taxon>
        <taxon>Hymenobacter</taxon>
    </lineage>
</organism>
<evidence type="ECO:0000259" key="8">
    <source>
        <dbReference type="Pfam" id="PF00535"/>
    </source>
</evidence>
<evidence type="ECO:0000313" key="10">
    <source>
        <dbReference type="Proteomes" id="UP001500454"/>
    </source>
</evidence>
<dbReference type="InterPro" id="IPR050256">
    <property type="entry name" value="Glycosyltransferase_2"/>
</dbReference>
<evidence type="ECO:0000256" key="2">
    <source>
        <dbReference type="ARBA" id="ARBA00022676"/>
    </source>
</evidence>
<keyword evidence="5 7" id="KW-1133">Transmembrane helix</keyword>
<gene>
    <name evidence="9" type="ORF">GCM10023186_03180</name>
</gene>
<evidence type="ECO:0000256" key="1">
    <source>
        <dbReference type="ARBA" id="ARBA00004141"/>
    </source>
</evidence>
<dbReference type="SUPFAM" id="SSF53448">
    <property type="entry name" value="Nucleotide-diphospho-sugar transferases"/>
    <property type="match status" value="1"/>
</dbReference>
<evidence type="ECO:0000313" key="9">
    <source>
        <dbReference type="EMBL" id="GAA4373038.1"/>
    </source>
</evidence>
<dbReference type="PANTHER" id="PTHR48090">
    <property type="entry name" value="UNDECAPRENYL-PHOSPHATE 4-DEOXY-4-FORMAMIDO-L-ARABINOSE TRANSFERASE-RELATED"/>
    <property type="match status" value="1"/>
</dbReference>
<dbReference type="RefSeq" id="WP_345220751.1">
    <property type="nucleotide sequence ID" value="NZ_BAABHA010000001.1"/>
</dbReference>
<sequence>MTHSVPYLSVVSPVYRGGELLPELVGRLVNSLASITPYFEIVLVDDRSPDDAWVRIQDLCQQEARVKGIRLSRNFGQHAAIAAGLSHCQGEWVVVMDNDLQDLPEEIPSLLKHARQHNLDYVLASRRKRKHSRLHRGISYLFYCTLYFLTDVKQDATVGNFGLYHQRVIQAVRQMPERVRFFPVMVQWVGFTGGIMPVEHAARPGGGSSYRWGQRFHLALDVVLAYSAKPLRLTVMLGLLVMVLAFLLGMITLIRYWIGQISVPGYTSLVLLMCFFSGLCISVLGMVGLYVGRTFEETKQRPIYIVDTMTTPE</sequence>
<dbReference type="CDD" id="cd04187">
    <property type="entry name" value="DPM1_like_bac"/>
    <property type="match status" value="1"/>
</dbReference>
<dbReference type="Proteomes" id="UP001500454">
    <property type="component" value="Unassembled WGS sequence"/>
</dbReference>
<dbReference type="InterPro" id="IPR001173">
    <property type="entry name" value="Glyco_trans_2-like"/>
</dbReference>
<evidence type="ECO:0000256" key="6">
    <source>
        <dbReference type="ARBA" id="ARBA00023136"/>
    </source>
</evidence>
<evidence type="ECO:0000256" key="3">
    <source>
        <dbReference type="ARBA" id="ARBA00022679"/>
    </source>
</evidence>
<comment type="caution">
    <text evidence="9">The sequence shown here is derived from an EMBL/GenBank/DDBJ whole genome shotgun (WGS) entry which is preliminary data.</text>
</comment>
<dbReference type="PANTHER" id="PTHR48090:SF1">
    <property type="entry name" value="PROPHAGE BACTOPRENOL GLUCOSYL TRANSFERASE HOMOLOG"/>
    <property type="match status" value="1"/>
</dbReference>